<dbReference type="Proteomes" id="UP000230750">
    <property type="component" value="Unassembled WGS sequence"/>
</dbReference>
<gene>
    <name evidence="1" type="ORF">BSL78_27682</name>
</gene>
<proteinExistence type="predicted"/>
<dbReference type="STRING" id="307972.A0A2G8JIC9"/>
<sequence length="325" mass="37125">EHFFCKTGGQSGYIQSRLKNIRRHLPKQNQQRPRLGMSGAQYQLTNMENDKGQSTGDLPTIDNDEAKGLADFCRSTPLESKAAILKAMKEFTGNRVNWIKEKSPTMTQIIKEYPQYIEIPEIISQDFQQMFGEETGANFLMKWGQHAKSILEYMKNSRNAKLVELTKEYEGTAKSDDFLREEYLLKFDQLKSGIRVGLAFNFKDLMSKIGTSVEDYIRSQQLQTTTRKQPYILALGSRYNVDQYFIAVDGTPIPVSRSACGITTATDLLFKVHFVFNINFAVQLQDFFIYLQVVLYGIGILPGQKVSNRVKEVKVAVESMEEEDD</sequence>
<dbReference type="PANTHER" id="PTHR31025">
    <property type="entry name" value="SI:CH211-196P9.1-RELATED"/>
    <property type="match status" value="1"/>
</dbReference>
<accession>A0A2G8JIC9</accession>
<organism evidence="1 2">
    <name type="scientific">Stichopus japonicus</name>
    <name type="common">Sea cucumber</name>
    <dbReference type="NCBI Taxonomy" id="307972"/>
    <lineage>
        <taxon>Eukaryota</taxon>
        <taxon>Metazoa</taxon>
        <taxon>Echinodermata</taxon>
        <taxon>Eleutherozoa</taxon>
        <taxon>Echinozoa</taxon>
        <taxon>Holothuroidea</taxon>
        <taxon>Aspidochirotacea</taxon>
        <taxon>Aspidochirotida</taxon>
        <taxon>Stichopodidae</taxon>
        <taxon>Apostichopus</taxon>
    </lineage>
</organism>
<reference evidence="1 2" key="1">
    <citation type="journal article" date="2017" name="PLoS Biol.">
        <title>The sea cucumber genome provides insights into morphological evolution and visceral regeneration.</title>
        <authorList>
            <person name="Zhang X."/>
            <person name="Sun L."/>
            <person name="Yuan J."/>
            <person name="Sun Y."/>
            <person name="Gao Y."/>
            <person name="Zhang L."/>
            <person name="Li S."/>
            <person name="Dai H."/>
            <person name="Hamel J.F."/>
            <person name="Liu C."/>
            <person name="Yu Y."/>
            <person name="Liu S."/>
            <person name="Lin W."/>
            <person name="Guo K."/>
            <person name="Jin S."/>
            <person name="Xu P."/>
            <person name="Storey K.B."/>
            <person name="Huan P."/>
            <person name="Zhang T."/>
            <person name="Zhou Y."/>
            <person name="Zhang J."/>
            <person name="Lin C."/>
            <person name="Li X."/>
            <person name="Xing L."/>
            <person name="Huo D."/>
            <person name="Sun M."/>
            <person name="Wang L."/>
            <person name="Mercier A."/>
            <person name="Li F."/>
            <person name="Yang H."/>
            <person name="Xiang J."/>
        </authorList>
    </citation>
    <scope>NUCLEOTIDE SEQUENCE [LARGE SCALE GENOMIC DNA]</scope>
    <source>
        <strain evidence="1">Shaxun</strain>
        <tissue evidence="1">Muscle</tissue>
    </source>
</reference>
<protein>
    <submittedName>
        <fullName evidence="1">Uncharacterized protein</fullName>
    </submittedName>
</protein>
<feature type="non-terminal residue" evidence="1">
    <location>
        <position position="1"/>
    </location>
</feature>
<dbReference type="EMBL" id="MRZV01001888">
    <property type="protein sequence ID" value="PIK35491.1"/>
    <property type="molecule type" value="Genomic_DNA"/>
</dbReference>
<dbReference type="OrthoDB" id="10053555at2759"/>
<evidence type="ECO:0000313" key="2">
    <source>
        <dbReference type="Proteomes" id="UP000230750"/>
    </source>
</evidence>
<dbReference type="PANTHER" id="PTHR31025:SF9">
    <property type="entry name" value="SI:DKEY-286J15.1"/>
    <property type="match status" value="1"/>
</dbReference>
<comment type="caution">
    <text evidence="1">The sequence shown here is derived from an EMBL/GenBank/DDBJ whole genome shotgun (WGS) entry which is preliminary data.</text>
</comment>
<dbReference type="AlphaFoldDB" id="A0A2G8JIC9"/>
<name>A0A2G8JIC9_STIJA</name>
<keyword evidence="2" id="KW-1185">Reference proteome</keyword>
<evidence type="ECO:0000313" key="1">
    <source>
        <dbReference type="EMBL" id="PIK35491.1"/>
    </source>
</evidence>